<feature type="repeat" description="TPR" evidence="3">
    <location>
        <begin position="420"/>
        <end position="453"/>
    </location>
</feature>
<dbReference type="InterPro" id="IPR019734">
    <property type="entry name" value="TPR_rpt"/>
</dbReference>
<dbReference type="InterPro" id="IPR011990">
    <property type="entry name" value="TPR-like_helical_dom_sf"/>
</dbReference>
<dbReference type="Proteomes" id="UP000556026">
    <property type="component" value="Unassembled WGS sequence"/>
</dbReference>
<gene>
    <name evidence="5" type="primary">ogt_2</name>
    <name evidence="5" type="ORF">GMST_30120</name>
</gene>
<dbReference type="RefSeq" id="WP_183355502.1">
    <property type="nucleotide sequence ID" value="NZ_BLXX01000010.1"/>
</dbReference>
<feature type="transmembrane region" description="Helical" evidence="4">
    <location>
        <begin position="265"/>
        <end position="286"/>
    </location>
</feature>
<dbReference type="PROSITE" id="PS50293">
    <property type="entry name" value="TPR_REGION"/>
    <property type="match status" value="1"/>
</dbReference>
<keyword evidence="4" id="KW-0812">Transmembrane</keyword>
<dbReference type="GO" id="GO:0016740">
    <property type="term" value="F:transferase activity"/>
    <property type="evidence" value="ECO:0007669"/>
    <property type="project" value="UniProtKB-KW"/>
</dbReference>
<evidence type="ECO:0000313" key="5">
    <source>
        <dbReference type="EMBL" id="GFO60687.1"/>
    </source>
</evidence>
<keyword evidence="1" id="KW-0677">Repeat</keyword>
<reference evidence="6" key="1">
    <citation type="submission" date="2020-06" db="EMBL/GenBank/DDBJ databases">
        <title>Draft genomic sequence of Geomonas sp. Red330.</title>
        <authorList>
            <person name="Itoh H."/>
            <person name="Zhenxing X."/>
            <person name="Ushijima N."/>
            <person name="Masuda Y."/>
            <person name="Shiratori Y."/>
            <person name="Senoo K."/>
        </authorList>
    </citation>
    <scope>NUCLEOTIDE SEQUENCE [LARGE SCALE GENOMIC DNA]</scope>
    <source>
        <strain evidence="6">Red330</strain>
    </source>
</reference>
<feature type="repeat" description="TPR" evidence="3">
    <location>
        <begin position="454"/>
        <end position="487"/>
    </location>
</feature>
<feature type="transmembrane region" description="Helical" evidence="4">
    <location>
        <begin position="165"/>
        <end position="193"/>
    </location>
</feature>
<feature type="transmembrane region" description="Helical" evidence="4">
    <location>
        <begin position="349"/>
        <end position="366"/>
    </location>
</feature>
<feature type="repeat" description="TPR" evidence="3">
    <location>
        <begin position="556"/>
        <end position="589"/>
    </location>
</feature>
<accession>A0A6V8MLF3</accession>
<dbReference type="InterPro" id="IPR052346">
    <property type="entry name" value="O-mannosyl-transferase_TMTC"/>
</dbReference>
<protein>
    <submittedName>
        <fullName evidence="5">O-GlcNAc transferase</fullName>
    </submittedName>
</protein>
<dbReference type="Gene3D" id="1.25.40.10">
    <property type="entry name" value="Tetratricopeptide repeat domain"/>
    <property type="match status" value="3"/>
</dbReference>
<dbReference type="Pfam" id="PF00515">
    <property type="entry name" value="TPR_1"/>
    <property type="match status" value="1"/>
</dbReference>
<feature type="repeat" description="TPR" evidence="3">
    <location>
        <begin position="488"/>
        <end position="521"/>
    </location>
</feature>
<feature type="transmembrane region" description="Helical" evidence="4">
    <location>
        <begin position="85"/>
        <end position="105"/>
    </location>
</feature>
<dbReference type="SMART" id="SM00028">
    <property type="entry name" value="TPR"/>
    <property type="match status" value="6"/>
</dbReference>
<keyword evidence="2 3" id="KW-0802">TPR repeat</keyword>
<feature type="transmembrane region" description="Helical" evidence="4">
    <location>
        <begin position="292"/>
        <end position="312"/>
    </location>
</feature>
<evidence type="ECO:0000256" key="2">
    <source>
        <dbReference type="ARBA" id="ARBA00022803"/>
    </source>
</evidence>
<keyword evidence="4" id="KW-0472">Membrane</keyword>
<proteinExistence type="predicted"/>
<keyword evidence="5" id="KW-0808">Transferase</keyword>
<sequence>MRNNKMLLGIVLVVVTVAVFLQTTTHQFINFDDPGYVTANPAVKGGLSAAGVAWAFTSTAMSNWHPLTWLSHMLDVQLFGLEPRWHHLTSVLLHAAAVFLLFQLLAGITEALWQSFFVALLFAIHPLHVESVAWVAERKDVLSCLFGLLALSSYVRYVKSSGYRWYLVSLLLFVAALMSKPMLVTLPVVMLLLDYWPLARYVRMEEACGDSTVSRRAPFLRLVREKIPFFLFSAASSIITVYGQQKGGAMATLDKVPVFARVENALIAWIKYIALMFWPQDLAILYPFPKHLVLWQAALAAVALVLISTVVLRYRVRFPYLVTGWFWYLVTTLPVIGLIQVGGQSLADRYTYIPLIGLFIICCWLLPDLMQGWQHRQVVLAVLAPLVFCLLTAVTWHQLGYWKDDFSLFRHTLDVTSDNYLILNNYGIALDAKGNHSEAYGYFVEAVRVNPRSAMAYSNLGSVSLGWGKLDEAIQNYTKALEINPNHLQARAGMGKTLAAMGRLDEAVWQYQQVLKIDPSFATAHQKLALLLMKLGKNTEAQSHYMTALQLEPNSPKAALDMGIAMAQEGKMVEALGYFEDALRVAPASVEAHFNRGLAFVRLNRKDEAAAEFARVLELRPGAPEAQHWLDMLRQTN</sequence>
<dbReference type="PANTHER" id="PTHR44227">
    <property type="match status" value="1"/>
</dbReference>
<dbReference type="SUPFAM" id="SSF48452">
    <property type="entry name" value="TPR-like"/>
    <property type="match status" value="2"/>
</dbReference>
<feature type="repeat" description="TPR" evidence="3">
    <location>
        <begin position="590"/>
        <end position="623"/>
    </location>
</feature>
<evidence type="ECO:0000256" key="4">
    <source>
        <dbReference type="SAM" id="Phobius"/>
    </source>
</evidence>
<dbReference type="AlphaFoldDB" id="A0A6V8MLF3"/>
<comment type="caution">
    <text evidence="5">The sequence shown here is derived from an EMBL/GenBank/DDBJ whole genome shotgun (WGS) entry which is preliminary data.</text>
</comment>
<feature type="transmembrane region" description="Helical" evidence="4">
    <location>
        <begin position="324"/>
        <end position="343"/>
    </location>
</feature>
<dbReference type="Pfam" id="PF13414">
    <property type="entry name" value="TPR_11"/>
    <property type="match status" value="1"/>
</dbReference>
<name>A0A6V8MLF3_9BACT</name>
<dbReference type="EMBL" id="BLXX01000010">
    <property type="protein sequence ID" value="GFO60687.1"/>
    <property type="molecule type" value="Genomic_DNA"/>
</dbReference>
<evidence type="ECO:0000256" key="1">
    <source>
        <dbReference type="ARBA" id="ARBA00022737"/>
    </source>
</evidence>
<keyword evidence="4" id="KW-1133">Transmembrane helix</keyword>
<feature type="transmembrane region" description="Helical" evidence="4">
    <location>
        <begin position="378"/>
        <end position="399"/>
    </location>
</feature>
<feature type="transmembrane region" description="Helical" evidence="4">
    <location>
        <begin position="141"/>
        <end position="159"/>
    </location>
</feature>
<feature type="transmembrane region" description="Helical" evidence="4">
    <location>
        <begin position="45"/>
        <end position="64"/>
    </location>
</feature>
<organism evidence="5 6">
    <name type="scientific">Geomonas silvestris</name>
    <dbReference type="NCBI Taxonomy" id="2740184"/>
    <lineage>
        <taxon>Bacteria</taxon>
        <taxon>Pseudomonadati</taxon>
        <taxon>Thermodesulfobacteriota</taxon>
        <taxon>Desulfuromonadia</taxon>
        <taxon>Geobacterales</taxon>
        <taxon>Geobacteraceae</taxon>
        <taxon>Geomonas</taxon>
    </lineage>
</organism>
<evidence type="ECO:0000256" key="3">
    <source>
        <dbReference type="PROSITE-ProRule" id="PRU00339"/>
    </source>
</evidence>
<dbReference type="PANTHER" id="PTHR44227:SF3">
    <property type="entry name" value="PROTEIN O-MANNOSYL-TRANSFERASE TMTC4"/>
    <property type="match status" value="1"/>
</dbReference>
<dbReference type="PROSITE" id="PS50005">
    <property type="entry name" value="TPR"/>
    <property type="match status" value="6"/>
</dbReference>
<evidence type="ECO:0000313" key="6">
    <source>
        <dbReference type="Proteomes" id="UP000556026"/>
    </source>
</evidence>
<feature type="repeat" description="TPR" evidence="3">
    <location>
        <begin position="522"/>
        <end position="555"/>
    </location>
</feature>
<dbReference type="Pfam" id="PF13432">
    <property type="entry name" value="TPR_16"/>
    <property type="match status" value="1"/>
</dbReference>
<keyword evidence="6" id="KW-1185">Reference proteome</keyword>